<accession>E3GBK5</accession>
<evidence type="ECO:0000313" key="2">
    <source>
        <dbReference type="EMBL" id="ADO50047.1"/>
    </source>
</evidence>
<dbReference type="KEGG" id="esc:Entcl_3807"/>
<dbReference type="EMBL" id="CP002272">
    <property type="protein sequence ID" value="ADO50047.1"/>
    <property type="molecule type" value="Genomic_DNA"/>
</dbReference>
<dbReference type="Pfam" id="PF06568">
    <property type="entry name" value="YjiS-like"/>
    <property type="match status" value="1"/>
</dbReference>
<dbReference type="HOGENOM" id="CLU_201670_0_0_6"/>
<name>E3GBK5_ENTLS</name>
<evidence type="ECO:0000259" key="1">
    <source>
        <dbReference type="Pfam" id="PF06568"/>
    </source>
</evidence>
<dbReference type="eggNOG" id="COG5457">
    <property type="taxonomic scope" value="Bacteria"/>
</dbReference>
<reference evidence="2 3" key="2">
    <citation type="journal article" date="2011" name="Stand. Genomic Sci.">
        <title>Complete genome sequence of 'Enterobacter lignolyticus' SCF1.</title>
        <authorList>
            <person name="Deangelis K.M."/>
            <person name="D'Haeseleer P."/>
            <person name="Chivian D."/>
            <person name="Fortney J.L."/>
            <person name="Khudyakov J."/>
            <person name="Simmons B."/>
            <person name="Woo H."/>
            <person name="Arkin A.P."/>
            <person name="Davenport K.W."/>
            <person name="Goodwin L."/>
            <person name="Chen A."/>
            <person name="Ivanova N."/>
            <person name="Kyrpides N.C."/>
            <person name="Mavromatis K."/>
            <person name="Woyke T."/>
            <person name="Hazen T.C."/>
        </authorList>
    </citation>
    <scope>NUCLEOTIDE SEQUENCE [LARGE SCALE GENOMIC DNA]</scope>
    <source>
        <strain evidence="2 3">SCF1</strain>
    </source>
</reference>
<feature type="domain" description="YjiS-like" evidence="1">
    <location>
        <begin position="19"/>
        <end position="53"/>
    </location>
</feature>
<reference evidence="3" key="1">
    <citation type="submission" date="2010-10" db="EMBL/GenBank/DDBJ databases">
        <title>Complete sequence of Enterobacter cloacae SCF1.</title>
        <authorList>
            <consortium name="US DOE Joint Genome Institute"/>
            <person name="Lucas S."/>
            <person name="Copeland A."/>
            <person name="Lapidus A."/>
            <person name="Cheng J.-F."/>
            <person name="Bruce D."/>
            <person name="Goodwin L."/>
            <person name="Pitluck S."/>
            <person name="Davenport K."/>
            <person name="Detter J.C."/>
            <person name="Han C."/>
            <person name="Tapia R."/>
            <person name="Land M."/>
            <person name="Hauser L."/>
            <person name="Chang Y.-J."/>
            <person name="Jeffries C."/>
            <person name="Kyrpides N."/>
            <person name="Ivanova N."/>
            <person name="Mikhailova N."/>
            <person name="DeAngelis K."/>
            <person name="Arkin A.P."/>
            <person name="Chivian D."/>
            <person name="Edwards B."/>
            <person name="Woo H."/>
            <person name="Hazen T.C."/>
            <person name="Woyke T."/>
        </authorList>
    </citation>
    <scope>NUCLEOTIDE SEQUENCE [LARGE SCALE GENOMIC DNA]</scope>
    <source>
        <strain evidence="3">SCF1</strain>
    </source>
</reference>
<evidence type="ECO:0000313" key="3">
    <source>
        <dbReference type="Proteomes" id="UP000006872"/>
    </source>
</evidence>
<dbReference type="RefSeq" id="WP_013367770.1">
    <property type="nucleotide sequence ID" value="NC_014618.1"/>
</dbReference>
<dbReference type="Proteomes" id="UP000006872">
    <property type="component" value="Chromosome"/>
</dbReference>
<dbReference type="AlphaFoldDB" id="E3GBK5"/>
<keyword evidence="3" id="KW-1185">Reference proteome</keyword>
<gene>
    <name evidence="2" type="ordered locus">Entcl_3807</name>
</gene>
<dbReference type="InterPro" id="IPR009506">
    <property type="entry name" value="YjiS-like"/>
</dbReference>
<organism evidence="2 3">
    <name type="scientific">Enterobacter lignolyticus (strain SCF1)</name>
    <dbReference type="NCBI Taxonomy" id="701347"/>
    <lineage>
        <taxon>Bacteria</taxon>
        <taxon>Pseudomonadati</taxon>
        <taxon>Pseudomonadota</taxon>
        <taxon>Gammaproteobacteria</taxon>
        <taxon>Enterobacterales</taxon>
        <taxon>Enterobacteriaceae</taxon>
        <taxon>Pluralibacter</taxon>
    </lineage>
</organism>
<protein>
    <recommendedName>
        <fullName evidence="1">YjiS-like domain-containing protein</fullName>
    </recommendedName>
</protein>
<proteinExistence type="predicted"/>
<sequence length="56" mass="6618">MEFHENQARASWMGFTLLGRAISKWWRLEKTRRILSRLSDEQLKDIGVSRHDIGSC</sequence>